<dbReference type="AlphaFoldDB" id="A0A327ZZY6"/>
<accession>A0A327ZZY6</accession>
<sequence length="104" mass="11983">MSNKIKHLFRFSDINKLSERDRKLLLVIHLNNGTCIHEVLNENDAEKVLDTIFLMSDKALIRIQKSNGKNHVVKVGCIVSAKTIPVRNILDINKYLEYEMDMSS</sequence>
<proteinExistence type="predicted"/>
<name>A0A327ZZY6_9STAP</name>
<dbReference type="EMBL" id="PZJG01000031">
    <property type="protein sequence ID" value="RAK47647.1"/>
    <property type="molecule type" value="Genomic_DNA"/>
</dbReference>
<dbReference type="RefSeq" id="WP_111744446.1">
    <property type="nucleotide sequence ID" value="NZ_CM009973.1"/>
</dbReference>
<dbReference type="Proteomes" id="UP000249579">
    <property type="component" value="Plasmid pZKMB2"/>
</dbReference>
<comment type="caution">
    <text evidence="1">The sequence shown here is derived from an EMBL/GenBank/DDBJ whole genome shotgun (WGS) entry which is preliminary data.</text>
</comment>
<evidence type="ECO:0000313" key="1">
    <source>
        <dbReference type="EMBL" id="RAK47647.1"/>
    </source>
</evidence>
<gene>
    <name evidence="1" type="ORF">BHX94_12375</name>
</gene>
<keyword evidence="1" id="KW-0614">Plasmid</keyword>
<reference evidence="1 2" key="1">
    <citation type="journal article" date="2018" name="Front. Microbiol.">
        <title>Description and Comparative Genomics of Macrococcus caseolyticus subsp. hominis subsp. nov., Macrococcus goetzii sp. nov., Macrococcus epidermidis sp. nov., and Macrococcus bohemicus sp. nov., Novel Macrococci From Human Clinical Material With Virulence Potential and Suspected Uptake of Foreign DNA by Natural Transformation.</title>
        <authorList>
            <person name="Maslanova I."/>
            <person name="Wertheimer Z."/>
            <person name="Sedlacek I."/>
            <person name="Svec P."/>
            <person name="Indrakova A."/>
            <person name="Kovarovic V."/>
            <person name="Schumann P."/>
            <person name="Sproer C."/>
            <person name="Kralova S."/>
            <person name="Sedo O."/>
            <person name="Kristofova L."/>
            <person name="Vrbovska V."/>
            <person name="Fuzik T."/>
            <person name="Petras P."/>
            <person name="Zdrahal Z."/>
            <person name="Ruzickova V."/>
            <person name="Doskar J."/>
            <person name="Pantucek R."/>
        </authorList>
    </citation>
    <scope>NUCLEOTIDE SEQUENCE [LARGE SCALE GENOMIC DNA]</scope>
    <source>
        <strain evidence="1 2">03/115</strain>
        <plasmid evidence="1">pZKMB2</plasmid>
    </source>
</reference>
<protein>
    <submittedName>
        <fullName evidence="1">Uncharacterized protein</fullName>
    </submittedName>
</protein>
<geneLocation type="plasmid" evidence="2">
    <name>pzkmb2</name>
</geneLocation>
<organism evidence="1 2">
    <name type="scientific">Macrococcoides bohemicum</name>
    <dbReference type="NCBI Taxonomy" id="1903056"/>
    <lineage>
        <taxon>Bacteria</taxon>
        <taxon>Bacillati</taxon>
        <taxon>Bacillota</taxon>
        <taxon>Bacilli</taxon>
        <taxon>Bacillales</taxon>
        <taxon>Staphylococcaceae</taxon>
        <taxon>Macrococcoides</taxon>
    </lineage>
</organism>
<evidence type="ECO:0000313" key="2">
    <source>
        <dbReference type="Proteomes" id="UP000249579"/>
    </source>
</evidence>